<name>A0ABS5Y133_9CYAN</name>
<keyword evidence="2" id="KW-1185">Reference proteome</keyword>
<organism evidence="1 2">
    <name type="scientific">Leptothoe kymatousa TAU-MAC 1615</name>
    <dbReference type="NCBI Taxonomy" id="2364775"/>
    <lineage>
        <taxon>Bacteria</taxon>
        <taxon>Bacillati</taxon>
        <taxon>Cyanobacteriota</taxon>
        <taxon>Cyanophyceae</taxon>
        <taxon>Nodosilineales</taxon>
        <taxon>Cymatolegaceae</taxon>
        <taxon>Leptothoe</taxon>
        <taxon>Leptothoe kymatousa</taxon>
    </lineage>
</organism>
<dbReference type="EMBL" id="JADOER010000004">
    <property type="protein sequence ID" value="MBT9311528.1"/>
    <property type="molecule type" value="Genomic_DNA"/>
</dbReference>
<sequence length="112" mass="12515">MARYTNLFVSVIPARNLRESLPDVLQSCGLHMVYQDGDYMMAKERPGMVSYSQLATVEVLIGSADIDQPVAQQDPTATVNLVVKNEELPLKTNNHCHKIFQLVNQAIERKAS</sequence>
<protein>
    <submittedName>
        <fullName evidence="1">Uncharacterized protein</fullName>
    </submittedName>
</protein>
<evidence type="ECO:0000313" key="1">
    <source>
        <dbReference type="EMBL" id="MBT9311528.1"/>
    </source>
</evidence>
<dbReference type="Proteomes" id="UP001196661">
    <property type="component" value="Unassembled WGS sequence"/>
</dbReference>
<evidence type="ECO:0000313" key="2">
    <source>
        <dbReference type="Proteomes" id="UP001196661"/>
    </source>
</evidence>
<gene>
    <name evidence="1" type="ORF">IXB28_04870</name>
</gene>
<accession>A0ABS5Y133</accession>
<reference evidence="1 2" key="1">
    <citation type="journal article" date="2021" name="Mar. Drugs">
        <title>Genome Reduction and Secondary Metabolism of the Marine Sponge-Associated Cyanobacterium Leptothoe.</title>
        <authorList>
            <person name="Konstantinou D."/>
            <person name="Popin R.V."/>
            <person name="Fewer D.P."/>
            <person name="Sivonen K."/>
            <person name="Gkelis S."/>
        </authorList>
    </citation>
    <scope>NUCLEOTIDE SEQUENCE [LARGE SCALE GENOMIC DNA]</scope>
    <source>
        <strain evidence="1 2">TAU-MAC 1615</strain>
    </source>
</reference>
<proteinExistence type="predicted"/>
<comment type="caution">
    <text evidence="1">The sequence shown here is derived from an EMBL/GenBank/DDBJ whole genome shotgun (WGS) entry which is preliminary data.</text>
</comment>
<dbReference type="RefSeq" id="WP_215617410.1">
    <property type="nucleotide sequence ID" value="NZ_JADOER010000004.1"/>
</dbReference>